<evidence type="ECO:0000256" key="1">
    <source>
        <dbReference type="SAM" id="SignalP"/>
    </source>
</evidence>
<accession>A0A2M4C945</accession>
<organism evidence="2">
    <name type="scientific">Anopheles marajoara</name>
    <dbReference type="NCBI Taxonomy" id="58244"/>
    <lineage>
        <taxon>Eukaryota</taxon>
        <taxon>Metazoa</taxon>
        <taxon>Ecdysozoa</taxon>
        <taxon>Arthropoda</taxon>
        <taxon>Hexapoda</taxon>
        <taxon>Insecta</taxon>
        <taxon>Pterygota</taxon>
        <taxon>Neoptera</taxon>
        <taxon>Endopterygota</taxon>
        <taxon>Diptera</taxon>
        <taxon>Nematocera</taxon>
        <taxon>Culicoidea</taxon>
        <taxon>Culicidae</taxon>
        <taxon>Anophelinae</taxon>
        <taxon>Anopheles</taxon>
    </lineage>
</organism>
<feature type="signal peptide" evidence="1">
    <location>
        <begin position="1"/>
        <end position="20"/>
    </location>
</feature>
<evidence type="ECO:0000313" key="2">
    <source>
        <dbReference type="EMBL" id="MBW61661.1"/>
    </source>
</evidence>
<proteinExistence type="predicted"/>
<name>A0A2M4C945_9DIPT</name>
<sequence length="102" mass="11485">MMVMFIVVLVALQNADRVVAGATMQAAVTTVRRHSVSRSPFFALWHCRGHTLSLELDLISFLGTGFLRRSIIHGFLERCITFFTQTLQRLATSYLIPNRTTG</sequence>
<protein>
    <submittedName>
        <fullName evidence="2">Putative secreted protein</fullName>
    </submittedName>
</protein>
<keyword evidence="1" id="KW-0732">Signal</keyword>
<dbReference type="EMBL" id="GGFJ01012520">
    <property type="protein sequence ID" value="MBW61661.1"/>
    <property type="molecule type" value="Transcribed_RNA"/>
</dbReference>
<dbReference type="AlphaFoldDB" id="A0A2M4C945"/>
<feature type="chain" id="PRO_5014682419" evidence="1">
    <location>
        <begin position="21"/>
        <end position="102"/>
    </location>
</feature>
<reference evidence="2" key="1">
    <citation type="submission" date="2018-01" db="EMBL/GenBank/DDBJ databases">
        <title>An insight into the sialome of Amazonian anophelines.</title>
        <authorList>
            <person name="Ribeiro J.M."/>
            <person name="Scarpassa V."/>
            <person name="Calvo E."/>
        </authorList>
    </citation>
    <scope>NUCLEOTIDE SEQUENCE</scope>
    <source>
        <tissue evidence="2">Salivary glands</tissue>
    </source>
</reference>